<reference evidence="2 3" key="1">
    <citation type="journal article" date="2015" name="Nat. Commun.">
        <title>Production of butyrate from lysine and the Amadori product fructoselysine by a human gut commensal.</title>
        <authorList>
            <person name="Bui T.P."/>
            <person name="Ritari J."/>
            <person name="Boeren S."/>
            <person name="de Waard P."/>
            <person name="Plugge C.M."/>
            <person name="de Vos W.M."/>
        </authorList>
    </citation>
    <scope>NUCLEOTIDE SEQUENCE [LARGE SCALE GENOMIC DNA]</scope>
    <source>
        <strain evidence="2 3">AF211</strain>
    </source>
</reference>
<reference evidence="3" key="2">
    <citation type="submission" date="2015-04" db="EMBL/GenBank/DDBJ databases">
        <title>A butyrogenic pathway from the amino acid lysine in a human gut commensal.</title>
        <authorList>
            <person name="de Vos W.M."/>
            <person name="Bui N.T.P."/>
            <person name="Plugge C.M."/>
            <person name="Ritari J."/>
        </authorList>
    </citation>
    <scope>NUCLEOTIDE SEQUENCE [LARGE SCALE GENOMIC DNA]</scope>
    <source>
        <strain evidence="3">AF211</strain>
    </source>
</reference>
<feature type="region of interest" description="Disordered" evidence="1">
    <location>
        <begin position="1"/>
        <end position="20"/>
    </location>
</feature>
<name>A0A0S2W0Q4_9FIRM</name>
<dbReference type="AlphaFoldDB" id="A0A0S2W0Q4"/>
<gene>
    <name evidence="2" type="ORF">IB211_00534c</name>
</gene>
<accession>A0A0S2W0Q4</accession>
<dbReference type="Proteomes" id="UP000064844">
    <property type="component" value="Chromosome"/>
</dbReference>
<organism evidence="2 3">
    <name type="scientific">Intestinimonas butyriciproducens</name>
    <dbReference type="NCBI Taxonomy" id="1297617"/>
    <lineage>
        <taxon>Bacteria</taxon>
        <taxon>Bacillati</taxon>
        <taxon>Bacillota</taxon>
        <taxon>Clostridia</taxon>
        <taxon>Eubacteriales</taxon>
        <taxon>Intestinimonas</taxon>
    </lineage>
</organism>
<evidence type="ECO:0000256" key="1">
    <source>
        <dbReference type="SAM" id="MobiDB-lite"/>
    </source>
</evidence>
<dbReference type="STRING" id="1297617.IB211_00534c"/>
<sequence>MDTPGRGNKPHVDNSMREFQLEPGDERYHNCWDFFGDAR</sequence>
<dbReference type="EMBL" id="CP011307">
    <property type="protein sequence ID" value="ALP92929.1"/>
    <property type="molecule type" value="Genomic_DNA"/>
</dbReference>
<evidence type="ECO:0000313" key="2">
    <source>
        <dbReference type="EMBL" id="ALP92929.1"/>
    </source>
</evidence>
<dbReference type="KEGG" id="ibu:IB211_00534c"/>
<keyword evidence="3" id="KW-1185">Reference proteome</keyword>
<evidence type="ECO:0000313" key="3">
    <source>
        <dbReference type="Proteomes" id="UP000064844"/>
    </source>
</evidence>
<feature type="compositionally biased region" description="Basic and acidic residues" evidence="1">
    <location>
        <begin position="10"/>
        <end position="20"/>
    </location>
</feature>
<proteinExistence type="predicted"/>
<protein>
    <submittedName>
        <fullName evidence="2">Uncharacterized protein</fullName>
    </submittedName>
</protein>